<dbReference type="EMBL" id="CAJNOJ010000241">
    <property type="protein sequence ID" value="CAF1327813.1"/>
    <property type="molecule type" value="Genomic_DNA"/>
</dbReference>
<organism evidence="10 11">
    <name type="scientific">Adineta ricciae</name>
    <name type="common">Rotifer</name>
    <dbReference type="NCBI Taxonomy" id="249248"/>
    <lineage>
        <taxon>Eukaryota</taxon>
        <taxon>Metazoa</taxon>
        <taxon>Spiralia</taxon>
        <taxon>Gnathifera</taxon>
        <taxon>Rotifera</taxon>
        <taxon>Eurotatoria</taxon>
        <taxon>Bdelloidea</taxon>
        <taxon>Adinetida</taxon>
        <taxon>Adinetidae</taxon>
        <taxon>Adineta</taxon>
    </lineage>
</organism>
<evidence type="ECO:0000313" key="11">
    <source>
        <dbReference type="Proteomes" id="UP000663852"/>
    </source>
</evidence>
<evidence type="ECO:0000256" key="3">
    <source>
        <dbReference type="ARBA" id="ARBA00022676"/>
    </source>
</evidence>
<dbReference type="Proteomes" id="UP000663852">
    <property type="component" value="Unassembled WGS sequence"/>
</dbReference>
<comment type="subcellular location">
    <subcellularLocation>
        <location evidence="1">Membrane</location>
        <topology evidence="1">Single-pass type II membrane protein</topology>
    </subcellularLocation>
</comment>
<dbReference type="SUPFAM" id="SSF53448">
    <property type="entry name" value="Nucleotide-diphospho-sugar transferases"/>
    <property type="match status" value="1"/>
</dbReference>
<keyword evidence="7" id="KW-1133">Transmembrane helix</keyword>
<keyword evidence="5" id="KW-0812">Transmembrane</keyword>
<evidence type="ECO:0000256" key="2">
    <source>
        <dbReference type="ARBA" id="ARBA00009105"/>
    </source>
</evidence>
<dbReference type="AlphaFoldDB" id="A0A815FN41"/>
<evidence type="ECO:0000256" key="5">
    <source>
        <dbReference type="ARBA" id="ARBA00022692"/>
    </source>
</evidence>
<name>A0A815FN41_ADIRI</name>
<comment type="similarity">
    <text evidence="2">Belongs to the MNN1/MNT family.</text>
</comment>
<keyword evidence="9" id="KW-0325">Glycoprotein</keyword>
<dbReference type="GO" id="GO:0005794">
    <property type="term" value="C:Golgi apparatus"/>
    <property type="evidence" value="ECO:0007669"/>
    <property type="project" value="TreeGrafter"/>
</dbReference>
<evidence type="ECO:0000256" key="8">
    <source>
        <dbReference type="ARBA" id="ARBA00023136"/>
    </source>
</evidence>
<accession>A0A815FN41</accession>
<dbReference type="OrthoDB" id="2919105at2759"/>
<dbReference type="Pfam" id="PF11051">
    <property type="entry name" value="Mannosyl_trans3"/>
    <property type="match status" value="2"/>
</dbReference>
<evidence type="ECO:0000256" key="4">
    <source>
        <dbReference type="ARBA" id="ARBA00022679"/>
    </source>
</evidence>
<comment type="caution">
    <text evidence="10">The sequence shown here is derived from an EMBL/GenBank/DDBJ whole genome shotgun (WGS) entry which is preliminary data.</text>
</comment>
<gene>
    <name evidence="10" type="ORF">EDS130_LOCUS32016</name>
</gene>
<sequence>MGFFWDTKFHVESCCSDSPTPSSSPLWASIVSILNSHSIKITGKTLGFLNPLLYQMAKECPNCLKDITVGNNKCTSTICTNQCKGFQAACGWDPVTGLGSPNIGNILKNMAALSKKISRKKYHLICLIIFPLLLLIYQCCSLYNDSPAITQRKIYLNFTELTSDLREYFSNPSANLTEKLFPWIYYSPNNRTVNDFKGEKNSKGIVICTGNEHFGVALVAIKALEIIENELPIEVIYSTSSDLSQENQDILRKNYPNIRLIDLSTMSFNDNYLKLRGWEIKSYAVLASQFEQVLLIDADVLFFEKPSILFQHELYIQTGSLFFHDRPIITKGHIHWIESFSIQSNRTYPQRTQESGVVLIDKSRLFFGLLAICKLNDYHERHRITYEHLYGDKDTWWIGLHMMNLSYSFVPTMTAGIGQIGKKKKQTIICGHLLHYDEQKTLLWWNGGILKNRSQNKRDLLNIEAWNVEGQWRIGIYSCLSNNEQQPRKFTSRQQQLLNSYHRITTEVFHI</sequence>
<evidence type="ECO:0000256" key="9">
    <source>
        <dbReference type="ARBA" id="ARBA00023180"/>
    </source>
</evidence>
<dbReference type="GO" id="GO:0000033">
    <property type="term" value="F:alpha-1,3-mannosyltransferase activity"/>
    <property type="evidence" value="ECO:0007669"/>
    <property type="project" value="TreeGrafter"/>
</dbReference>
<dbReference type="InterPro" id="IPR036852">
    <property type="entry name" value="Peptidase_S8/S53_dom_sf"/>
</dbReference>
<keyword evidence="6" id="KW-0735">Signal-anchor</keyword>
<dbReference type="PANTHER" id="PTHR31392:SF1">
    <property type="entry name" value="ALPHA-1,3-MANNOSYLTRANSFERASE MNN1-RELATED"/>
    <property type="match status" value="1"/>
</dbReference>
<keyword evidence="3" id="KW-0328">Glycosyltransferase</keyword>
<dbReference type="InterPro" id="IPR029044">
    <property type="entry name" value="Nucleotide-diphossugar_trans"/>
</dbReference>
<dbReference type="GO" id="GO:0016020">
    <property type="term" value="C:membrane"/>
    <property type="evidence" value="ECO:0007669"/>
    <property type="project" value="UniProtKB-SubCell"/>
</dbReference>
<dbReference type="GO" id="GO:0004252">
    <property type="term" value="F:serine-type endopeptidase activity"/>
    <property type="evidence" value="ECO:0007669"/>
    <property type="project" value="InterPro"/>
</dbReference>
<dbReference type="SUPFAM" id="SSF52743">
    <property type="entry name" value="Subtilisin-like"/>
    <property type="match status" value="1"/>
</dbReference>
<dbReference type="PANTHER" id="PTHR31392">
    <property type="entry name" value="ALPHA-1,3-MANNOSYLTRANSFERASE MNN1-RELATED"/>
    <property type="match status" value="1"/>
</dbReference>
<evidence type="ECO:0000256" key="1">
    <source>
        <dbReference type="ARBA" id="ARBA00004606"/>
    </source>
</evidence>
<dbReference type="Gene3D" id="3.90.550.10">
    <property type="entry name" value="Spore Coat Polysaccharide Biosynthesis Protein SpsA, Chain A"/>
    <property type="match status" value="1"/>
</dbReference>
<evidence type="ECO:0000256" key="7">
    <source>
        <dbReference type="ARBA" id="ARBA00022989"/>
    </source>
</evidence>
<keyword evidence="8" id="KW-0472">Membrane</keyword>
<reference evidence="10" key="1">
    <citation type="submission" date="2021-02" db="EMBL/GenBank/DDBJ databases">
        <authorList>
            <person name="Nowell W R."/>
        </authorList>
    </citation>
    <scope>NUCLEOTIDE SEQUENCE</scope>
</reference>
<dbReference type="Gene3D" id="3.40.50.200">
    <property type="entry name" value="Peptidase S8/S53 domain"/>
    <property type="match status" value="1"/>
</dbReference>
<dbReference type="GO" id="GO:0006493">
    <property type="term" value="P:protein O-linked glycosylation"/>
    <property type="evidence" value="ECO:0007669"/>
    <property type="project" value="TreeGrafter"/>
</dbReference>
<protein>
    <submittedName>
        <fullName evidence="10">Uncharacterized protein</fullName>
    </submittedName>
</protein>
<evidence type="ECO:0000256" key="6">
    <source>
        <dbReference type="ARBA" id="ARBA00022968"/>
    </source>
</evidence>
<dbReference type="InterPro" id="IPR022751">
    <property type="entry name" value="Alpha_mannosyltransferase"/>
</dbReference>
<keyword evidence="4" id="KW-0808">Transferase</keyword>
<dbReference type="GO" id="GO:0006508">
    <property type="term" value="P:proteolysis"/>
    <property type="evidence" value="ECO:0007669"/>
    <property type="project" value="InterPro"/>
</dbReference>
<proteinExistence type="inferred from homology"/>
<evidence type="ECO:0000313" key="10">
    <source>
        <dbReference type="EMBL" id="CAF1327813.1"/>
    </source>
</evidence>